<dbReference type="Proteomes" id="UP000278031">
    <property type="component" value="Unassembled WGS sequence"/>
</dbReference>
<proteinExistence type="predicted"/>
<reference evidence="1 2" key="1">
    <citation type="submission" date="2018-06" db="EMBL/GenBank/DDBJ databases">
        <title>Extensive metabolic versatility and redundancy in microbially diverse, dynamic hydrothermal sediments.</title>
        <authorList>
            <person name="Dombrowski N."/>
            <person name="Teske A."/>
            <person name="Baker B.J."/>
        </authorList>
    </citation>
    <scope>NUCLEOTIDE SEQUENCE [LARGE SCALE GENOMIC DNA]</scope>
    <source>
        <strain evidence="1">B51_G17</strain>
    </source>
</reference>
<dbReference type="AlphaFoldDB" id="A0A497JI98"/>
<name>A0A497JI98_9ARCH</name>
<evidence type="ECO:0000313" key="1">
    <source>
        <dbReference type="EMBL" id="RLG71299.1"/>
    </source>
</evidence>
<sequence>MYCRRGSGIEGQGPVERLYGSGSGRIESSYSFTGADFGMVLENVLWKRICRQMQHAGSLNKGMEGNAALSTAGGAGFGCRR</sequence>
<evidence type="ECO:0000313" key="2">
    <source>
        <dbReference type="Proteomes" id="UP000278031"/>
    </source>
</evidence>
<dbReference type="EMBL" id="QMWP01000001">
    <property type="protein sequence ID" value="RLG71299.1"/>
    <property type="molecule type" value="Genomic_DNA"/>
</dbReference>
<gene>
    <name evidence="1" type="ORF">DRO04_00115</name>
</gene>
<organism evidence="1 2">
    <name type="scientific">Candidatus Iainarchaeum sp</name>
    <dbReference type="NCBI Taxonomy" id="3101447"/>
    <lineage>
        <taxon>Archaea</taxon>
        <taxon>Candidatus Iainarchaeota</taxon>
        <taxon>Candidatus Iainarchaeia</taxon>
        <taxon>Candidatus Iainarchaeales</taxon>
        <taxon>Candidatus Iainarchaeaceae</taxon>
        <taxon>Candidatus Iainarchaeum</taxon>
    </lineage>
</organism>
<protein>
    <submittedName>
        <fullName evidence="1">Uncharacterized protein</fullName>
    </submittedName>
</protein>
<comment type="caution">
    <text evidence="1">The sequence shown here is derived from an EMBL/GenBank/DDBJ whole genome shotgun (WGS) entry which is preliminary data.</text>
</comment>
<accession>A0A497JI98</accession>